<reference evidence="2 5" key="2">
    <citation type="submission" date="2016-01" db="EMBL/GenBank/DDBJ databases">
        <authorList>
            <person name="Oliw E.H."/>
        </authorList>
    </citation>
    <scope>NUCLEOTIDE SEQUENCE [LARGE SCALE GENOMIC DNA]</scope>
    <source>
        <strain evidence="2 5">MDcuke</strain>
    </source>
</reference>
<evidence type="ECO:0000313" key="3">
    <source>
        <dbReference type="EMBL" id="KKF36720.1"/>
    </source>
</evidence>
<sequence>MPIKSFDVHNHYHNTGTSKRVTEAILVNPDTVRQLTTNLKTITNNNGFFNPFTTSKHVEKLEELTNARTVDPGQIQVTARNAKHFFRDNYNNLLNSLNSTGGRIHDNSQASQDLQNAYHAYQITKSIQNNDNSLLLHSRNIKPLLNGLKSNINNLHGDKKTLQEKVVDLENVINTESANTKTKLKCAQEMKHLLKSHYLDLNKEVKSSSKLDDNYSKVIDSSKAALQAYRTAKSLQAHLSAMH</sequence>
<reference evidence="3 4" key="1">
    <citation type="submission" date="2015-01" db="EMBL/GenBank/DDBJ databases">
        <title>Erwinia tracheiphila.</title>
        <authorList>
            <person name="Shapiro L.R."/>
        </authorList>
    </citation>
    <scope>NUCLEOTIDE SEQUENCE [LARGE SCALE GENOMIC DNA]</scope>
    <source>
        <strain evidence="3 4">BuffGH</strain>
    </source>
</reference>
<gene>
    <name evidence="2" type="ORF">AV903_18945</name>
    <name evidence="3" type="ORF">SY86_16900</name>
</gene>
<protein>
    <submittedName>
        <fullName evidence="3">Uncharacterized protein</fullName>
    </submittedName>
</protein>
<keyword evidence="1" id="KW-0175">Coiled coil</keyword>
<dbReference type="EMBL" id="CP013970">
    <property type="protein sequence ID" value="AXF77653.1"/>
    <property type="molecule type" value="Genomic_DNA"/>
</dbReference>
<evidence type="ECO:0000313" key="2">
    <source>
        <dbReference type="EMBL" id="AXF77653.1"/>
    </source>
</evidence>
<dbReference type="AlphaFoldDB" id="A0A0M2KBI5"/>
<name>A0A0M2KBI5_9GAMM</name>
<feature type="coiled-coil region" evidence="1">
    <location>
        <begin position="145"/>
        <end position="179"/>
    </location>
</feature>
<dbReference type="RefSeq" id="WP_016191521.1">
    <property type="nucleotide sequence ID" value="NZ_CP013970.1"/>
</dbReference>
<evidence type="ECO:0000256" key="1">
    <source>
        <dbReference type="SAM" id="Coils"/>
    </source>
</evidence>
<evidence type="ECO:0000313" key="5">
    <source>
        <dbReference type="Proteomes" id="UP000264980"/>
    </source>
</evidence>
<dbReference type="PATRIC" id="fig|65700.7.peg.4239"/>
<keyword evidence="4" id="KW-1185">Reference proteome</keyword>
<proteinExistence type="predicted"/>
<dbReference type="Proteomes" id="UP000033924">
    <property type="component" value="Unassembled WGS sequence"/>
</dbReference>
<organism evidence="3 4">
    <name type="scientific">Erwinia tracheiphila</name>
    <dbReference type="NCBI Taxonomy" id="65700"/>
    <lineage>
        <taxon>Bacteria</taxon>
        <taxon>Pseudomonadati</taxon>
        <taxon>Pseudomonadota</taxon>
        <taxon>Gammaproteobacteria</taxon>
        <taxon>Enterobacterales</taxon>
        <taxon>Erwiniaceae</taxon>
        <taxon>Erwinia</taxon>
    </lineage>
</organism>
<evidence type="ECO:0000313" key="4">
    <source>
        <dbReference type="Proteomes" id="UP000033924"/>
    </source>
</evidence>
<dbReference type="EMBL" id="JXNU01000003">
    <property type="protein sequence ID" value="KKF36720.1"/>
    <property type="molecule type" value="Genomic_DNA"/>
</dbReference>
<accession>A0A0M2KBI5</accession>
<dbReference type="Proteomes" id="UP000264980">
    <property type="component" value="Chromosome"/>
</dbReference>